<dbReference type="GO" id="GO:1902209">
    <property type="term" value="P:negative regulation of bacterial-type flagellum assembly"/>
    <property type="evidence" value="ECO:0007669"/>
    <property type="project" value="InterPro"/>
</dbReference>
<dbReference type="OrthoDB" id="8561314at2"/>
<evidence type="ECO:0000256" key="1">
    <source>
        <dbReference type="ARBA" id="ARBA00022491"/>
    </source>
</evidence>
<dbReference type="GO" id="GO:0044781">
    <property type="term" value="P:bacterial-type flagellum organization"/>
    <property type="evidence" value="ECO:0007669"/>
    <property type="project" value="UniProtKB-KW"/>
</dbReference>
<dbReference type="GO" id="GO:0048027">
    <property type="term" value="F:mRNA 5'-UTR binding"/>
    <property type="evidence" value="ECO:0007669"/>
    <property type="project" value="InterPro"/>
</dbReference>
<dbReference type="NCBIfam" id="NF009432">
    <property type="entry name" value="PRK12791.1"/>
    <property type="match status" value="1"/>
</dbReference>
<accession>A0A0K6HLV8</accession>
<dbReference type="Proteomes" id="UP000183900">
    <property type="component" value="Unassembled WGS sequence"/>
</dbReference>
<keyword evidence="4" id="KW-0282">Flagellum</keyword>
<name>A0A0K6HLV8_9HYPH</name>
<evidence type="ECO:0000256" key="3">
    <source>
        <dbReference type="ARBA" id="ARBA00022884"/>
    </source>
</evidence>
<organism evidence="4 5">
    <name type="scientific">Pannonibacter indicus</name>
    <dbReference type="NCBI Taxonomy" id="466044"/>
    <lineage>
        <taxon>Bacteria</taxon>
        <taxon>Pseudomonadati</taxon>
        <taxon>Pseudomonadota</taxon>
        <taxon>Alphaproteobacteria</taxon>
        <taxon>Hyphomicrobiales</taxon>
        <taxon>Stappiaceae</taxon>
        <taxon>Pannonibacter</taxon>
    </lineage>
</organism>
<evidence type="ECO:0000313" key="4">
    <source>
        <dbReference type="EMBL" id="CUA91778.1"/>
    </source>
</evidence>
<proteinExistence type="predicted"/>
<sequence length="144" mass="15957">MALKVELKPGERIIVGDSIITNDNQRTRLFIEGQAPILREKDILTPATADSPAKRIYLAVQLMYLSKDIEKIEDNYFSLVNDIILAAPSTIPYITKISNSILAGAFYKALKEAKKLIEYERTLIGHVQAGSSSVPEDEPGSRLP</sequence>
<dbReference type="Pfam" id="PF07378">
    <property type="entry name" value="FlbT"/>
    <property type="match status" value="1"/>
</dbReference>
<dbReference type="GO" id="GO:0006402">
    <property type="term" value="P:mRNA catabolic process"/>
    <property type="evidence" value="ECO:0007669"/>
    <property type="project" value="InterPro"/>
</dbReference>
<keyword evidence="4" id="KW-0966">Cell projection</keyword>
<dbReference type="EMBL" id="CYHE01000001">
    <property type="protein sequence ID" value="CUA91778.1"/>
    <property type="molecule type" value="Genomic_DNA"/>
</dbReference>
<dbReference type="AlphaFoldDB" id="A0A0K6HLV8"/>
<keyword evidence="1" id="KW-0678">Repressor</keyword>
<dbReference type="RefSeq" id="WP_055453877.1">
    <property type="nucleotide sequence ID" value="NZ_CYHE01000001.1"/>
</dbReference>
<dbReference type="InterPro" id="IPR009967">
    <property type="entry name" value="Flagellum_FlbT"/>
</dbReference>
<keyword evidence="3" id="KW-0694">RNA-binding</keyword>
<keyword evidence="5" id="KW-1185">Reference proteome</keyword>
<protein>
    <submittedName>
        <fullName evidence="4">Flagellar biosynthesis regulator FlbT</fullName>
    </submittedName>
</protein>
<keyword evidence="2" id="KW-1005">Bacterial flagellum biogenesis</keyword>
<keyword evidence="4" id="KW-0969">Cilium</keyword>
<gene>
    <name evidence="4" type="ORF">Ga0061067_10185</name>
</gene>
<evidence type="ECO:0000313" key="5">
    <source>
        <dbReference type="Proteomes" id="UP000183900"/>
    </source>
</evidence>
<evidence type="ECO:0000256" key="2">
    <source>
        <dbReference type="ARBA" id="ARBA00022795"/>
    </source>
</evidence>
<reference evidence="5" key="1">
    <citation type="submission" date="2015-08" db="EMBL/GenBank/DDBJ databases">
        <authorList>
            <person name="Varghese N."/>
        </authorList>
    </citation>
    <scope>NUCLEOTIDE SEQUENCE [LARGE SCALE GENOMIC DNA]</scope>
    <source>
        <strain evidence="5">DSM 23407</strain>
    </source>
</reference>